<dbReference type="Gene3D" id="2.150.10.10">
    <property type="entry name" value="Serralysin-like metalloprotease, C-terminal"/>
    <property type="match status" value="3"/>
</dbReference>
<dbReference type="PANTHER" id="PTHR11474">
    <property type="entry name" value="TYROSINASE FAMILY MEMBER"/>
    <property type="match status" value="1"/>
</dbReference>
<dbReference type="Pfam" id="PF00353">
    <property type="entry name" value="HemolysinCabind"/>
    <property type="match status" value="3"/>
</dbReference>
<evidence type="ECO:0000313" key="6">
    <source>
        <dbReference type="EMBL" id="MFB2938296.1"/>
    </source>
</evidence>
<dbReference type="Gene3D" id="2.60.40.2030">
    <property type="match status" value="1"/>
</dbReference>
<dbReference type="InterPro" id="IPR050316">
    <property type="entry name" value="Tyrosinase/Hemocyanin"/>
</dbReference>
<dbReference type="SUPFAM" id="SSF51120">
    <property type="entry name" value="beta-Roll"/>
    <property type="match status" value="2"/>
</dbReference>
<evidence type="ECO:0000313" key="7">
    <source>
        <dbReference type="Proteomes" id="UP001576776"/>
    </source>
</evidence>
<feature type="domain" description="Tyrosinase copper-binding" evidence="5">
    <location>
        <begin position="267"/>
        <end position="278"/>
    </location>
</feature>
<name>A0ABV4YIH6_9CYAN</name>
<organism evidence="6 7">
    <name type="scientific">Floridaenema fluviatile BLCC-F154</name>
    <dbReference type="NCBI Taxonomy" id="3153640"/>
    <lineage>
        <taxon>Bacteria</taxon>
        <taxon>Bacillati</taxon>
        <taxon>Cyanobacteriota</taxon>
        <taxon>Cyanophyceae</taxon>
        <taxon>Oscillatoriophycideae</taxon>
        <taxon>Aerosakkonematales</taxon>
        <taxon>Aerosakkonemataceae</taxon>
        <taxon>Floridanema</taxon>
        <taxon>Floridanema fluviatile</taxon>
    </lineage>
</organism>
<dbReference type="SUPFAM" id="SSF48056">
    <property type="entry name" value="Di-copper centre-containing domain"/>
    <property type="match status" value="1"/>
</dbReference>
<accession>A0ABV4YIH6</accession>
<dbReference type="Proteomes" id="UP001576776">
    <property type="component" value="Unassembled WGS sequence"/>
</dbReference>
<dbReference type="InterPro" id="IPR011049">
    <property type="entry name" value="Serralysin-like_metalloprot_C"/>
</dbReference>
<keyword evidence="2" id="KW-0479">Metal-binding</keyword>
<keyword evidence="7" id="KW-1185">Reference proteome</keyword>
<dbReference type="InterPro" id="IPR018511">
    <property type="entry name" value="Hemolysin-typ_Ca-bd_CS"/>
</dbReference>
<comment type="caution">
    <text evidence="6">The sequence shown here is derived from an EMBL/GenBank/DDBJ whole genome shotgun (WGS) entry which is preliminary data.</text>
</comment>
<dbReference type="Pfam" id="PF00264">
    <property type="entry name" value="Tyrosinase"/>
    <property type="match status" value="1"/>
</dbReference>
<reference evidence="6 7" key="1">
    <citation type="submission" date="2024-09" db="EMBL/GenBank/DDBJ databases">
        <title>Floridaenema gen nov. (Aerosakkonemataceae, Aerosakkonematales ord. nov., Cyanobacteria) from benthic tropical and subtropical fresh waters, with the description of four new species.</title>
        <authorList>
            <person name="Moretto J.A."/>
            <person name="Berthold D.E."/>
            <person name="Lefler F.W."/>
            <person name="Huang I.-S."/>
            <person name="Laughinghouse H. IV."/>
        </authorList>
    </citation>
    <scope>NUCLEOTIDE SEQUENCE [LARGE SCALE GENOMIC DNA]</scope>
    <source>
        <strain evidence="6 7">BLCC-F154</strain>
    </source>
</reference>
<dbReference type="SUPFAM" id="SSF141072">
    <property type="entry name" value="CalX-like"/>
    <property type="match status" value="1"/>
</dbReference>
<protein>
    <submittedName>
        <fullName evidence="6">Tyrosinase family protein</fullName>
    </submittedName>
</protein>
<dbReference type="PANTHER" id="PTHR11474:SF126">
    <property type="entry name" value="TYROSINASE-LIKE PROTEIN TYR-1-RELATED"/>
    <property type="match status" value="1"/>
</dbReference>
<dbReference type="PROSITE" id="PS00330">
    <property type="entry name" value="HEMOLYSIN_CALCIUM"/>
    <property type="match status" value="2"/>
</dbReference>
<dbReference type="InterPro" id="IPR038081">
    <property type="entry name" value="CalX-like_sf"/>
</dbReference>
<proteinExistence type="inferred from homology"/>
<comment type="similarity">
    <text evidence="1">Belongs to the tyrosinase family.</text>
</comment>
<dbReference type="PRINTS" id="PR00313">
    <property type="entry name" value="CABNDNGRPT"/>
</dbReference>
<gene>
    <name evidence="6" type="ORF">ACE1B6_23870</name>
</gene>
<dbReference type="InterPro" id="IPR001343">
    <property type="entry name" value="Hemolysn_Ca-bd"/>
</dbReference>
<sequence>MSDNLLVRKNVKDLTSEEKQRFVNAVKALKNRPSTYTVFNPITNTNETVPNAYDYYVRLHQLAMDGLHSHDGMVHLHDGMSTVAPVHSMGNYQSLVFLPWHRELLRRFEADLRSVDPTITLPYWDSSDSASNAAVFSEDFMGGSVNALDNYFIRTGPFRAAPFQLRNLSPEQLNQQGYWAVTYRTPSDLNNDGQVDPELFLQRSSNIVDNPNSIFPGRATLPTRTQIDRILNLPSFEQFSGELERGPHNITHVWVGGEMTQATSPNDPLFFLHHANIDRLWTEWIETNQDNPNFRPFSSQIPGARINDPLFSFNGLTTEQLISAAQLGYRYDTNEETNQGGAGEQPSNLPTVSVSDVTVSESSNFLRYEVTLSQPSNQRVTVDYAFSFANSDGNTAFETVFTGDRQADGFGFFQLNRTGDALVYATKFSGLDFGSLLGQAPQTANTDDDVIAIEFRREISSGWSRDDELVLDISQGDRDADDWEAIVNADGSTIITGVWETTDDAEVSLSEFAESLQTATAGEDTNLYISVQTKGSPNDEIRGQIRGGRPDVTSIITAGEIVFEPGQTKQLISLNLIDDTRPEFDETVPIFLNNPEGAVIGDAQGLGIILDNDGGGGSPDYPIIEQKGGAGNESISGGTGNDSLYGEEGDDVLYGGAGSDNLYGGFGKDLFYSDRGDDEVYGNQGEDTLYGGEGINTLYGGQDNDVIYAGSNEDLLCGNKGDDIIYTKGKSATYGNQGNDTIYGDRESNTVYGGKAHDVLYGNNGSDNLYGDKGSDRLIGINPDTYNPGIGEVDVLVGGSEADTFVLGDPINSYYNDGNNIDSGMNDYAVIADFNYMEDAIVLRGSANSYEVAATPEGMPKGIAIYQKTPGVNELIAIVENVTELNLQSSYFTYL</sequence>
<evidence type="ECO:0000256" key="1">
    <source>
        <dbReference type="ARBA" id="ARBA00009928"/>
    </source>
</evidence>
<dbReference type="InterPro" id="IPR002227">
    <property type="entry name" value="Tyrosinase_Cu-bd"/>
</dbReference>
<dbReference type="PRINTS" id="PR00092">
    <property type="entry name" value="TYROSINASE"/>
</dbReference>
<dbReference type="PROSITE" id="PS00498">
    <property type="entry name" value="TYROSINASE_2"/>
    <property type="match status" value="1"/>
</dbReference>
<dbReference type="Gene3D" id="1.10.1280.10">
    <property type="entry name" value="Di-copper center containing domain from catechol oxidase"/>
    <property type="match status" value="1"/>
</dbReference>
<dbReference type="RefSeq" id="WP_413259779.1">
    <property type="nucleotide sequence ID" value="NZ_JBHFNS010000087.1"/>
</dbReference>
<dbReference type="InterPro" id="IPR008922">
    <property type="entry name" value="Di-copper_centre_dom_sf"/>
</dbReference>
<feature type="region of interest" description="Disordered" evidence="4">
    <location>
        <begin position="334"/>
        <end position="353"/>
    </location>
</feature>
<evidence type="ECO:0000256" key="3">
    <source>
        <dbReference type="ARBA" id="ARBA00023008"/>
    </source>
</evidence>
<dbReference type="EMBL" id="JBHFNS010000087">
    <property type="protein sequence ID" value="MFB2938296.1"/>
    <property type="molecule type" value="Genomic_DNA"/>
</dbReference>
<dbReference type="InterPro" id="IPR010895">
    <property type="entry name" value="CHRD"/>
</dbReference>
<evidence type="ECO:0000256" key="4">
    <source>
        <dbReference type="SAM" id="MobiDB-lite"/>
    </source>
</evidence>
<dbReference type="Pfam" id="PF07452">
    <property type="entry name" value="CHRD"/>
    <property type="match status" value="1"/>
</dbReference>
<evidence type="ECO:0000259" key="5">
    <source>
        <dbReference type="PROSITE" id="PS00498"/>
    </source>
</evidence>
<keyword evidence="3" id="KW-0186">Copper</keyword>
<evidence type="ECO:0000256" key="2">
    <source>
        <dbReference type="ARBA" id="ARBA00022723"/>
    </source>
</evidence>